<reference evidence="1 2" key="1">
    <citation type="submission" date="2016-10" db="EMBL/GenBank/DDBJ databases">
        <title>Whole genome sequence of hyper active fibrinolysis bacterium Bacillus pumilus strain VV3 isolated from fermented rice.</title>
        <authorList>
            <person name="Mariadas V.A."/>
            <person name="Vijayaraghavan P."/>
            <person name="Dhandapani V."/>
        </authorList>
    </citation>
    <scope>NUCLEOTIDE SEQUENCE [LARGE SCALE GENOMIC DNA]</scope>
    <source>
        <strain evidence="1 2">VV3</strain>
    </source>
</reference>
<dbReference type="Proteomes" id="UP000177709">
    <property type="component" value="Chromosome"/>
</dbReference>
<dbReference type="KEGG" id="bxi:BK049_02000"/>
<sequence length="64" mass="7435">MDLVSLYQHISHVLKAVFEMNASADDLKLASPFQHFSFYHLVYFGSTHFLSKNEQVYLKGDVNR</sequence>
<proteinExistence type="predicted"/>
<evidence type="ECO:0000313" key="1">
    <source>
        <dbReference type="EMBL" id="AOZ87574.1"/>
    </source>
</evidence>
<protein>
    <submittedName>
        <fullName evidence="1">Uncharacterized protein</fullName>
    </submittedName>
</protein>
<dbReference type="EMBL" id="CP017786">
    <property type="protein sequence ID" value="AOZ87574.1"/>
    <property type="molecule type" value="Genomic_DNA"/>
</dbReference>
<organism evidence="1 2">
    <name type="scientific">Bacillus xiamenensis</name>
    <dbReference type="NCBI Taxonomy" id="1178537"/>
    <lineage>
        <taxon>Bacteria</taxon>
        <taxon>Bacillati</taxon>
        <taxon>Bacillota</taxon>
        <taxon>Bacilli</taxon>
        <taxon>Bacillales</taxon>
        <taxon>Bacillaceae</taxon>
        <taxon>Bacillus</taxon>
    </lineage>
</organism>
<accession>A0AAC9IHA5</accession>
<name>A0AAC9IHA5_9BACI</name>
<gene>
    <name evidence="1" type="ORF">BK049_02000</name>
</gene>
<evidence type="ECO:0000313" key="2">
    <source>
        <dbReference type="Proteomes" id="UP000177709"/>
    </source>
</evidence>
<dbReference type="AlphaFoldDB" id="A0AAC9IHA5"/>